<organism evidence="2 3">
    <name type="scientific">Medicago truncatula</name>
    <name type="common">Barrel medic</name>
    <name type="synonym">Medicago tribuloides</name>
    <dbReference type="NCBI Taxonomy" id="3880"/>
    <lineage>
        <taxon>Eukaryota</taxon>
        <taxon>Viridiplantae</taxon>
        <taxon>Streptophyta</taxon>
        <taxon>Embryophyta</taxon>
        <taxon>Tracheophyta</taxon>
        <taxon>Spermatophyta</taxon>
        <taxon>Magnoliopsida</taxon>
        <taxon>eudicotyledons</taxon>
        <taxon>Gunneridae</taxon>
        <taxon>Pentapetalae</taxon>
        <taxon>rosids</taxon>
        <taxon>fabids</taxon>
        <taxon>Fabales</taxon>
        <taxon>Fabaceae</taxon>
        <taxon>Papilionoideae</taxon>
        <taxon>50 kb inversion clade</taxon>
        <taxon>NPAAA clade</taxon>
        <taxon>Hologalegina</taxon>
        <taxon>IRL clade</taxon>
        <taxon>Trifolieae</taxon>
        <taxon>Medicago</taxon>
    </lineage>
</organism>
<comment type="caution">
    <text evidence="2">The sequence shown here is derived from an EMBL/GenBank/DDBJ whole genome shotgun (WGS) entry which is preliminary data.</text>
</comment>
<name>A0A396GPH8_MEDTR</name>
<feature type="compositionally biased region" description="Basic and acidic residues" evidence="1">
    <location>
        <begin position="42"/>
        <end position="51"/>
    </location>
</feature>
<dbReference type="EMBL" id="PSQE01000008">
    <property type="protein sequence ID" value="RHN43049.1"/>
    <property type="molecule type" value="Genomic_DNA"/>
</dbReference>
<evidence type="ECO:0000313" key="3">
    <source>
        <dbReference type="Proteomes" id="UP000265566"/>
    </source>
</evidence>
<dbReference type="Proteomes" id="UP000265566">
    <property type="component" value="Chromosome 8"/>
</dbReference>
<proteinExistence type="predicted"/>
<gene>
    <name evidence="2" type="ORF">MtrunA17_Chr8g0383601</name>
</gene>
<evidence type="ECO:0000313" key="2">
    <source>
        <dbReference type="EMBL" id="RHN43049.1"/>
    </source>
</evidence>
<feature type="region of interest" description="Disordered" evidence="1">
    <location>
        <begin position="42"/>
        <end position="65"/>
    </location>
</feature>
<protein>
    <submittedName>
        <fullName evidence="2">Uncharacterized protein</fullName>
    </submittedName>
</protein>
<evidence type="ECO:0000256" key="1">
    <source>
        <dbReference type="SAM" id="MobiDB-lite"/>
    </source>
</evidence>
<sequence>MASSSRELEKQDKSTSPWRAEILPGKKRRFYLIKVTWQKPIGKESSSRHGEPNFARRNVTFSAYV</sequence>
<dbReference type="Gramene" id="rna49570">
    <property type="protein sequence ID" value="RHN43049.1"/>
    <property type="gene ID" value="gene49570"/>
</dbReference>
<accession>A0A396GPH8</accession>
<reference evidence="3" key="1">
    <citation type="journal article" date="2018" name="Nat. Plants">
        <title>Whole-genome landscape of Medicago truncatula symbiotic genes.</title>
        <authorList>
            <person name="Pecrix Y."/>
            <person name="Staton S.E."/>
            <person name="Sallet E."/>
            <person name="Lelandais-Briere C."/>
            <person name="Moreau S."/>
            <person name="Carrere S."/>
            <person name="Blein T."/>
            <person name="Jardinaud M.F."/>
            <person name="Latrasse D."/>
            <person name="Zouine M."/>
            <person name="Zahm M."/>
            <person name="Kreplak J."/>
            <person name="Mayjonade B."/>
            <person name="Satge C."/>
            <person name="Perez M."/>
            <person name="Cauet S."/>
            <person name="Marande W."/>
            <person name="Chantry-Darmon C."/>
            <person name="Lopez-Roques C."/>
            <person name="Bouchez O."/>
            <person name="Berard A."/>
            <person name="Debelle F."/>
            <person name="Munos S."/>
            <person name="Bendahmane A."/>
            <person name="Berges H."/>
            <person name="Niebel A."/>
            <person name="Buitink J."/>
            <person name="Frugier F."/>
            <person name="Benhamed M."/>
            <person name="Crespi M."/>
            <person name="Gouzy J."/>
            <person name="Gamas P."/>
        </authorList>
    </citation>
    <scope>NUCLEOTIDE SEQUENCE [LARGE SCALE GENOMIC DNA]</scope>
    <source>
        <strain evidence="3">cv. Jemalong A17</strain>
    </source>
</reference>
<dbReference type="AlphaFoldDB" id="A0A396GPH8"/>